<evidence type="ECO:0000313" key="2">
    <source>
        <dbReference type="EMBL" id="CAK9022603.1"/>
    </source>
</evidence>
<sequence>MATLVPKPPCTPPPPHVLGSAATGWKSWKREPFHRNSNDSWFTSSVKEEVKEEAHGDDGHQSTVSTLSTTTPSVSPNGDGLKAKEQDDSDSSSEEEAGRWMAMMKPPQPKKMPRPVSGTEVATPKYPPPSRASRSRSPTRNTKSQGAAKKVLVRPSSKAVPPRPTPGISPLQKSIPSGPSPLALVSEVPCETSTGLRPPPPPMCTFQDSRRSPLPGPPPVQDPPPHALRKPASSVTTLALPAPSPESGAIVPWAPAGDGQILVDVDQEGLAIGEMLQDSTFLQAMQVIQGHLADVLKATGQSNGGPVRVNVHVDLSGGSGPPAICGPSPYDTPSFPQPAIADSGHGQYYSGSGSWVDALPPTMAAERVVDAAEIRFCQRSMKRRFQDGRSLEELIRALSAGSINPMTADFLKLTVVEKMDENGKRALFSKDNRRLYCLKEYQKRCGFKPVPVRVRILAWQDVMEACMFRRNYDTETDGHEIFLR</sequence>
<evidence type="ECO:0000256" key="1">
    <source>
        <dbReference type="SAM" id="MobiDB-lite"/>
    </source>
</evidence>
<keyword evidence="3" id="KW-1185">Reference proteome</keyword>
<reference evidence="2 3" key="1">
    <citation type="submission" date="2024-02" db="EMBL/GenBank/DDBJ databases">
        <authorList>
            <person name="Chen Y."/>
            <person name="Shah S."/>
            <person name="Dougan E. K."/>
            <person name="Thang M."/>
            <person name="Chan C."/>
        </authorList>
    </citation>
    <scope>NUCLEOTIDE SEQUENCE [LARGE SCALE GENOMIC DNA]</scope>
</reference>
<feature type="compositionally biased region" description="Pro residues" evidence="1">
    <location>
        <begin position="1"/>
        <end position="16"/>
    </location>
</feature>
<dbReference type="EMBL" id="CAXAMN010007746">
    <property type="protein sequence ID" value="CAK9022603.1"/>
    <property type="molecule type" value="Genomic_DNA"/>
</dbReference>
<accession>A0ABP0K744</accession>
<feature type="compositionally biased region" description="Pro residues" evidence="1">
    <location>
        <begin position="214"/>
        <end position="226"/>
    </location>
</feature>
<feature type="compositionally biased region" description="Low complexity" evidence="1">
    <location>
        <begin position="62"/>
        <end position="76"/>
    </location>
</feature>
<proteinExistence type="predicted"/>
<feature type="compositionally biased region" description="Basic and acidic residues" evidence="1">
    <location>
        <begin position="28"/>
        <end position="37"/>
    </location>
</feature>
<protein>
    <submittedName>
        <fullName evidence="2">Uncharacterized protein</fullName>
    </submittedName>
</protein>
<feature type="region of interest" description="Disordered" evidence="1">
    <location>
        <begin position="1"/>
        <end position="233"/>
    </location>
</feature>
<gene>
    <name evidence="2" type="ORF">CCMP2556_LOCUS14907</name>
</gene>
<feature type="compositionally biased region" description="Basic and acidic residues" evidence="1">
    <location>
        <begin position="46"/>
        <end position="60"/>
    </location>
</feature>
<name>A0ABP0K744_9DINO</name>
<comment type="caution">
    <text evidence="2">The sequence shown here is derived from an EMBL/GenBank/DDBJ whole genome shotgun (WGS) entry which is preliminary data.</text>
</comment>
<evidence type="ECO:0000313" key="3">
    <source>
        <dbReference type="Proteomes" id="UP001642484"/>
    </source>
</evidence>
<organism evidence="2 3">
    <name type="scientific">Durusdinium trenchii</name>
    <dbReference type="NCBI Taxonomy" id="1381693"/>
    <lineage>
        <taxon>Eukaryota</taxon>
        <taxon>Sar</taxon>
        <taxon>Alveolata</taxon>
        <taxon>Dinophyceae</taxon>
        <taxon>Suessiales</taxon>
        <taxon>Symbiodiniaceae</taxon>
        <taxon>Durusdinium</taxon>
    </lineage>
</organism>
<dbReference type="Proteomes" id="UP001642484">
    <property type="component" value="Unassembled WGS sequence"/>
</dbReference>
<feature type="compositionally biased region" description="Low complexity" evidence="1">
    <location>
        <begin position="131"/>
        <end position="140"/>
    </location>
</feature>